<gene>
    <name evidence="10" type="ORF">M153_3200031050</name>
</gene>
<evidence type="ECO:0000256" key="6">
    <source>
        <dbReference type="PIRSR" id="PIRSR000349-1"/>
    </source>
</evidence>
<keyword evidence="3 6" id="KW-0479">Metal-binding</keyword>
<keyword evidence="11" id="KW-1185">Reference proteome</keyword>
<proteinExistence type="inferred from homology"/>
<protein>
    <recommendedName>
        <fullName evidence="2 7">Superoxide dismutase</fullName>
        <ecNumber evidence="2 7">1.15.1.1</ecNumber>
    </recommendedName>
</protein>
<evidence type="ECO:0000256" key="5">
    <source>
        <dbReference type="ARBA" id="ARBA00037226"/>
    </source>
</evidence>
<comment type="caution">
    <text evidence="10">The sequence shown here is derived from an EMBL/GenBank/DDBJ whole genome shotgun (WGS) entry which is preliminary data.</text>
</comment>
<sequence>MTEYKLPELQYAHNEFEPVISEEIMKLHHTVHHQNYVNGLNLHLKSLEEPECNIGELIILINKDVTIEPKKKEIILFNAGGHYNHSFYWKCMSKTPTKPNIPLTKQMERDFGSFDEFKKAFLASTLSVFKIGWQFLCYDPKNKKLAFYSTEQHGTPFEEGLLPILACDLWEHAWYLKYKTNKKEFLTKWMDLINWDNVSVFYDLAIKNKIVDFLSDGNVDLFFGSNNSEKSEF</sequence>
<feature type="domain" description="Manganese/iron superoxide dismutase C-terminal" evidence="9">
    <location>
        <begin position="102"/>
        <end position="199"/>
    </location>
</feature>
<dbReference type="Gene3D" id="3.55.40.20">
    <property type="entry name" value="Iron/manganese superoxide dismutase, C-terminal domain"/>
    <property type="match status" value="1"/>
</dbReference>
<feature type="binding site" evidence="6">
    <location>
        <position position="168"/>
    </location>
    <ligand>
        <name>Mn(2+)</name>
        <dbReference type="ChEBI" id="CHEBI:29035"/>
    </ligand>
</feature>
<dbReference type="Proteomes" id="UP000051530">
    <property type="component" value="Unassembled WGS sequence"/>
</dbReference>
<dbReference type="PANTHER" id="PTHR43595">
    <property type="entry name" value="37S RIBOSOMAL PROTEIN S26, MITOCHONDRIAL"/>
    <property type="match status" value="1"/>
</dbReference>
<dbReference type="EMBL" id="LGUB01000007">
    <property type="protein sequence ID" value="KRH95075.1"/>
    <property type="molecule type" value="Genomic_DNA"/>
</dbReference>
<reference evidence="10 11" key="1">
    <citation type="submission" date="2015-07" db="EMBL/GenBank/DDBJ databases">
        <title>The genome of Pseudoloma neurophilia, a relevant intracellular parasite of the zebrafish.</title>
        <authorList>
            <person name="Ndikumana S."/>
            <person name="Pelin A."/>
            <person name="Sanders J."/>
            <person name="Corradi N."/>
        </authorList>
    </citation>
    <scope>NUCLEOTIDE SEQUENCE [LARGE SCALE GENOMIC DNA]</scope>
    <source>
        <strain evidence="10 11">MK1</strain>
    </source>
</reference>
<dbReference type="GO" id="GO:0046872">
    <property type="term" value="F:metal ion binding"/>
    <property type="evidence" value="ECO:0007669"/>
    <property type="project" value="UniProtKB-KW"/>
</dbReference>
<dbReference type="EC" id="1.15.1.1" evidence="2 7"/>
<dbReference type="InterPro" id="IPR019831">
    <property type="entry name" value="Mn/Fe_SOD_N"/>
</dbReference>
<evidence type="ECO:0000259" key="9">
    <source>
        <dbReference type="Pfam" id="PF02777"/>
    </source>
</evidence>
<evidence type="ECO:0000313" key="10">
    <source>
        <dbReference type="EMBL" id="KRH95075.1"/>
    </source>
</evidence>
<dbReference type="GO" id="GO:0005737">
    <property type="term" value="C:cytoplasm"/>
    <property type="evidence" value="ECO:0007669"/>
    <property type="project" value="TreeGrafter"/>
</dbReference>
<dbReference type="GO" id="GO:0004784">
    <property type="term" value="F:superoxide dismutase activity"/>
    <property type="evidence" value="ECO:0007669"/>
    <property type="project" value="UniProtKB-EC"/>
</dbReference>
<dbReference type="PIRSF" id="PIRSF000349">
    <property type="entry name" value="SODismutase"/>
    <property type="match status" value="1"/>
</dbReference>
<feature type="domain" description="Manganese/iron superoxide dismutase N-terminal" evidence="8">
    <location>
        <begin position="3"/>
        <end position="93"/>
    </location>
</feature>
<organism evidence="10 11">
    <name type="scientific">Pseudoloma neurophilia</name>
    <dbReference type="NCBI Taxonomy" id="146866"/>
    <lineage>
        <taxon>Eukaryota</taxon>
        <taxon>Fungi</taxon>
        <taxon>Fungi incertae sedis</taxon>
        <taxon>Microsporidia</taxon>
        <taxon>Pseudoloma</taxon>
    </lineage>
</organism>
<evidence type="ECO:0000256" key="2">
    <source>
        <dbReference type="ARBA" id="ARBA00012682"/>
    </source>
</evidence>
<dbReference type="InterPro" id="IPR036324">
    <property type="entry name" value="Mn/Fe_SOD_N_sf"/>
</dbReference>
<dbReference type="Pfam" id="PF02777">
    <property type="entry name" value="Sod_Fe_C"/>
    <property type="match status" value="1"/>
</dbReference>
<comment type="similarity">
    <text evidence="1 7">Belongs to the iron/manganese superoxide dismutase family.</text>
</comment>
<comment type="function">
    <text evidence="7">Destroys radicals which are normally produced within the cells and which are toxic to biological systems.</text>
</comment>
<feature type="binding site" evidence="6">
    <location>
        <position position="85"/>
    </location>
    <ligand>
        <name>Mn(2+)</name>
        <dbReference type="ChEBI" id="CHEBI:29035"/>
    </ligand>
</feature>
<comment type="catalytic activity">
    <reaction evidence="7">
        <text>2 superoxide + 2 H(+) = H2O2 + O2</text>
        <dbReference type="Rhea" id="RHEA:20696"/>
        <dbReference type="ChEBI" id="CHEBI:15378"/>
        <dbReference type="ChEBI" id="CHEBI:15379"/>
        <dbReference type="ChEBI" id="CHEBI:16240"/>
        <dbReference type="ChEBI" id="CHEBI:18421"/>
        <dbReference type="EC" id="1.15.1.1"/>
    </reaction>
</comment>
<dbReference type="InterPro" id="IPR019832">
    <property type="entry name" value="Mn/Fe_SOD_C"/>
</dbReference>
<feature type="binding site" evidence="6">
    <location>
        <position position="172"/>
    </location>
    <ligand>
        <name>Mn(2+)</name>
        <dbReference type="ChEBI" id="CHEBI:29035"/>
    </ligand>
</feature>
<feature type="binding site" evidence="6">
    <location>
        <position position="28"/>
    </location>
    <ligand>
        <name>Mn(2+)</name>
        <dbReference type="ChEBI" id="CHEBI:29035"/>
    </ligand>
</feature>
<dbReference type="SUPFAM" id="SSF54719">
    <property type="entry name" value="Fe,Mn superoxide dismutase (SOD), C-terminal domain"/>
    <property type="match status" value="1"/>
</dbReference>
<dbReference type="PANTHER" id="PTHR43595:SF2">
    <property type="entry name" value="SMALL RIBOSOMAL SUBUNIT PROTEIN MS42"/>
    <property type="match status" value="1"/>
</dbReference>
<evidence type="ECO:0000313" key="11">
    <source>
        <dbReference type="Proteomes" id="UP000051530"/>
    </source>
</evidence>
<evidence type="ECO:0000256" key="7">
    <source>
        <dbReference type="RuleBase" id="RU000414"/>
    </source>
</evidence>
<dbReference type="InterPro" id="IPR001189">
    <property type="entry name" value="Mn/Fe_SOD"/>
</dbReference>
<dbReference type="InterPro" id="IPR036314">
    <property type="entry name" value="SOD_C_sf"/>
</dbReference>
<dbReference type="VEuPathDB" id="MicrosporidiaDB:M153_3200031050"/>
<dbReference type="SUPFAM" id="SSF46609">
    <property type="entry name" value="Fe,Mn superoxide dismutase (SOD), N-terminal domain"/>
    <property type="match status" value="1"/>
</dbReference>
<accession>A0A0R0M0T7</accession>
<evidence type="ECO:0000256" key="1">
    <source>
        <dbReference type="ARBA" id="ARBA00008714"/>
    </source>
</evidence>
<dbReference type="Gene3D" id="1.10.287.990">
    <property type="entry name" value="Fe,Mn superoxide dismutase (SOD) domain"/>
    <property type="match status" value="1"/>
</dbReference>
<keyword evidence="4 7" id="KW-0560">Oxidoreductase</keyword>
<evidence type="ECO:0000256" key="3">
    <source>
        <dbReference type="ARBA" id="ARBA00022723"/>
    </source>
</evidence>
<comment type="function">
    <text evidence="5">Component of the mitochondrial ribosome (mitoribosome), a dedicated translation machinery responsible for the synthesis of mitochondrial genome-encoded proteins, including at least some of the essential transmembrane subunits of the mitochondrial respiratory chain. The mitoribosomes are attached to the mitochondrial inner membrane and translation products are cotranslationally integrated into the membrane.</text>
</comment>
<dbReference type="AlphaFoldDB" id="A0A0R0M0T7"/>
<dbReference type="OrthoDB" id="239262at2759"/>
<dbReference type="Pfam" id="PF00081">
    <property type="entry name" value="Sod_Fe_N"/>
    <property type="match status" value="1"/>
</dbReference>
<evidence type="ECO:0000256" key="4">
    <source>
        <dbReference type="ARBA" id="ARBA00023002"/>
    </source>
</evidence>
<name>A0A0R0M0T7_9MICR</name>
<evidence type="ECO:0000259" key="8">
    <source>
        <dbReference type="Pfam" id="PF00081"/>
    </source>
</evidence>
<dbReference type="PRINTS" id="PR01703">
    <property type="entry name" value="MNSODISMTASE"/>
</dbReference>